<name>A0A8X6SMM9_TRICX</name>
<proteinExistence type="predicted"/>
<organism evidence="1 2">
    <name type="scientific">Trichonephila clavipes</name>
    <name type="common">Golden silk orbweaver</name>
    <name type="synonym">Nephila clavipes</name>
    <dbReference type="NCBI Taxonomy" id="2585209"/>
    <lineage>
        <taxon>Eukaryota</taxon>
        <taxon>Metazoa</taxon>
        <taxon>Ecdysozoa</taxon>
        <taxon>Arthropoda</taxon>
        <taxon>Chelicerata</taxon>
        <taxon>Arachnida</taxon>
        <taxon>Araneae</taxon>
        <taxon>Araneomorphae</taxon>
        <taxon>Entelegynae</taxon>
        <taxon>Araneoidea</taxon>
        <taxon>Nephilidae</taxon>
        <taxon>Trichonephila</taxon>
    </lineage>
</organism>
<dbReference type="AlphaFoldDB" id="A0A8X6SMM9"/>
<comment type="caution">
    <text evidence="1">The sequence shown here is derived from an EMBL/GenBank/DDBJ whole genome shotgun (WGS) entry which is preliminary data.</text>
</comment>
<dbReference type="Proteomes" id="UP000887159">
    <property type="component" value="Unassembled WGS sequence"/>
</dbReference>
<reference evidence="1" key="1">
    <citation type="submission" date="2020-08" db="EMBL/GenBank/DDBJ databases">
        <title>Multicomponent nature underlies the extraordinary mechanical properties of spider dragline silk.</title>
        <authorList>
            <person name="Kono N."/>
            <person name="Nakamura H."/>
            <person name="Mori M."/>
            <person name="Yoshida Y."/>
            <person name="Ohtoshi R."/>
            <person name="Malay A.D."/>
            <person name="Moran D.A.P."/>
            <person name="Tomita M."/>
            <person name="Numata K."/>
            <person name="Arakawa K."/>
        </authorList>
    </citation>
    <scope>NUCLEOTIDE SEQUENCE</scope>
</reference>
<accession>A0A8X6SMM9</accession>
<protein>
    <submittedName>
        <fullName evidence="1">Uncharacterized protein</fullName>
    </submittedName>
</protein>
<evidence type="ECO:0000313" key="1">
    <source>
        <dbReference type="EMBL" id="GFY11136.1"/>
    </source>
</evidence>
<keyword evidence="2" id="KW-1185">Reference proteome</keyword>
<dbReference type="EMBL" id="BMAU01021304">
    <property type="protein sequence ID" value="GFY11136.1"/>
    <property type="molecule type" value="Genomic_DNA"/>
</dbReference>
<evidence type="ECO:0000313" key="2">
    <source>
        <dbReference type="Proteomes" id="UP000887159"/>
    </source>
</evidence>
<gene>
    <name evidence="1" type="ORF">TNCV_4471221</name>
</gene>
<sequence length="96" mass="10150">MLRYMVTPPALRLDDDGTATDDVVSTCLRLAVLQYDLRSKSCTFTGMESSIQVSLIAKLCLASTTSDSGALLSHCRCSIGSSAMALAATQMVVVLT</sequence>